<evidence type="ECO:0000313" key="8">
    <source>
        <dbReference type="RefSeq" id="XP_013910147.1"/>
    </source>
</evidence>
<comment type="similarity">
    <text evidence="3">Belongs to the cyclic nucleotide phosphodiesterase family.</text>
</comment>
<feature type="transmembrane region" description="Helical" evidence="5">
    <location>
        <begin position="148"/>
        <end position="168"/>
    </location>
</feature>
<evidence type="ECO:0000256" key="3">
    <source>
        <dbReference type="RuleBase" id="RU363067"/>
    </source>
</evidence>
<keyword evidence="5" id="KW-1133">Transmembrane helix</keyword>
<feature type="region of interest" description="Disordered" evidence="4">
    <location>
        <begin position="507"/>
        <end position="543"/>
    </location>
</feature>
<reference evidence="8" key="1">
    <citation type="submission" date="2025-08" db="UniProtKB">
        <authorList>
            <consortium name="RefSeq"/>
        </authorList>
    </citation>
    <scope>IDENTIFICATION</scope>
</reference>
<dbReference type="PANTHER" id="PTHR11347">
    <property type="entry name" value="CYCLIC NUCLEOTIDE PHOSPHODIESTERASE"/>
    <property type="match status" value="1"/>
</dbReference>
<evidence type="ECO:0000256" key="4">
    <source>
        <dbReference type="SAM" id="MobiDB-lite"/>
    </source>
</evidence>
<feature type="compositionally biased region" description="Low complexity" evidence="4">
    <location>
        <begin position="472"/>
        <end position="482"/>
    </location>
</feature>
<dbReference type="SUPFAM" id="SSF109604">
    <property type="entry name" value="HD-domain/PDEase-like"/>
    <property type="match status" value="1"/>
</dbReference>
<dbReference type="EC" id="3.1.4.-" evidence="3"/>
<protein>
    <recommendedName>
        <fullName evidence="3">Phosphodiesterase</fullName>
        <ecNumber evidence="3">3.1.4.-</ecNumber>
    </recommendedName>
</protein>
<keyword evidence="5" id="KW-0812">Transmembrane</keyword>
<accession>A0A6I9X8S2</accession>
<keyword evidence="1 3" id="KW-0479">Metal-binding</keyword>
<dbReference type="Gene3D" id="1.10.1300.10">
    <property type="entry name" value="3'5'-cyclic nucleotide phosphodiesterase, catalytic domain"/>
    <property type="match status" value="1"/>
</dbReference>
<organism evidence="7 8">
    <name type="scientific">Thamnophis sirtalis</name>
    <dbReference type="NCBI Taxonomy" id="35019"/>
    <lineage>
        <taxon>Eukaryota</taxon>
        <taxon>Metazoa</taxon>
        <taxon>Chordata</taxon>
        <taxon>Craniata</taxon>
        <taxon>Vertebrata</taxon>
        <taxon>Euteleostomi</taxon>
        <taxon>Lepidosauria</taxon>
        <taxon>Squamata</taxon>
        <taxon>Bifurcata</taxon>
        <taxon>Unidentata</taxon>
        <taxon>Episquamata</taxon>
        <taxon>Toxicofera</taxon>
        <taxon>Serpentes</taxon>
        <taxon>Colubroidea</taxon>
        <taxon>Colubridae</taxon>
        <taxon>Natricinae</taxon>
        <taxon>Thamnophis</taxon>
    </lineage>
</organism>
<feature type="compositionally biased region" description="Polar residues" evidence="4">
    <location>
        <begin position="515"/>
        <end position="538"/>
    </location>
</feature>
<feature type="region of interest" description="Disordered" evidence="4">
    <location>
        <begin position="45"/>
        <end position="69"/>
    </location>
</feature>
<evidence type="ECO:0000256" key="2">
    <source>
        <dbReference type="ARBA" id="ARBA00022801"/>
    </source>
</evidence>
<feature type="transmembrane region" description="Helical" evidence="5">
    <location>
        <begin position="75"/>
        <end position="96"/>
    </location>
</feature>
<dbReference type="OrthoDB" id="546632at2759"/>
<dbReference type="InterPro" id="IPR002073">
    <property type="entry name" value="PDEase_catalytic_dom"/>
</dbReference>
<evidence type="ECO:0000259" key="6">
    <source>
        <dbReference type="PROSITE" id="PS51845"/>
    </source>
</evidence>
<dbReference type="GeneID" id="106539783"/>
<dbReference type="GO" id="GO:0046872">
    <property type="term" value="F:metal ion binding"/>
    <property type="evidence" value="ECO:0007669"/>
    <property type="project" value="UniProtKB-KW"/>
</dbReference>
<dbReference type="GO" id="GO:0004114">
    <property type="term" value="F:3',5'-cyclic-nucleotide phosphodiesterase activity"/>
    <property type="evidence" value="ECO:0007669"/>
    <property type="project" value="InterPro"/>
</dbReference>
<feature type="compositionally biased region" description="Polar residues" evidence="4">
    <location>
        <begin position="622"/>
        <end position="638"/>
    </location>
</feature>
<dbReference type="RefSeq" id="XP_013910147.1">
    <property type="nucleotide sequence ID" value="XM_014054672.1"/>
</dbReference>
<keyword evidence="2 3" id="KW-0378">Hydrolase</keyword>
<feature type="region of interest" description="Disordered" evidence="4">
    <location>
        <begin position="1"/>
        <end position="24"/>
    </location>
</feature>
<feature type="region of interest" description="Disordered" evidence="4">
    <location>
        <begin position="442"/>
        <end position="482"/>
    </location>
</feature>
<name>A0A6I9X8S2_9SAUR</name>
<feature type="domain" description="PDEase" evidence="6">
    <location>
        <begin position="681"/>
        <end position="922"/>
    </location>
</feature>
<dbReference type="Proteomes" id="UP000504617">
    <property type="component" value="Unplaced"/>
</dbReference>
<dbReference type="PROSITE" id="PS51845">
    <property type="entry name" value="PDEASE_I_2"/>
    <property type="match status" value="1"/>
</dbReference>
<dbReference type="InterPro" id="IPR036971">
    <property type="entry name" value="PDEase_catalytic_dom_sf"/>
</dbReference>
<feature type="transmembrane region" description="Helical" evidence="5">
    <location>
        <begin position="116"/>
        <end position="136"/>
    </location>
</feature>
<feature type="compositionally biased region" description="Basic and acidic residues" evidence="4">
    <location>
        <begin position="597"/>
        <end position="619"/>
    </location>
</feature>
<comment type="cofactor">
    <cofactor evidence="3">
        <name>a divalent metal cation</name>
        <dbReference type="ChEBI" id="CHEBI:60240"/>
    </cofactor>
    <text evidence="3">Binds 2 divalent metal cations per subunit. Site 1 may preferentially bind zinc ions, while site 2 has a preference for magnesium and/or manganese ions.</text>
</comment>
<dbReference type="KEGG" id="tsr:106539783"/>
<evidence type="ECO:0000313" key="7">
    <source>
        <dbReference type="Proteomes" id="UP000504617"/>
    </source>
</evidence>
<keyword evidence="5" id="KW-0472">Membrane</keyword>
<dbReference type="GO" id="GO:0007165">
    <property type="term" value="P:signal transduction"/>
    <property type="evidence" value="ECO:0007669"/>
    <property type="project" value="InterPro"/>
</dbReference>
<evidence type="ECO:0000256" key="1">
    <source>
        <dbReference type="ARBA" id="ARBA00022723"/>
    </source>
</evidence>
<feature type="transmembrane region" description="Helical" evidence="5">
    <location>
        <begin position="199"/>
        <end position="216"/>
    </location>
</feature>
<feature type="region of interest" description="Disordered" evidence="4">
    <location>
        <begin position="587"/>
        <end position="653"/>
    </location>
</feature>
<dbReference type="InterPro" id="IPR023174">
    <property type="entry name" value="PDEase_CS"/>
</dbReference>
<gene>
    <name evidence="8" type="primary">LOC106539783</name>
</gene>
<dbReference type="CDD" id="cd00077">
    <property type="entry name" value="HDc"/>
    <property type="match status" value="1"/>
</dbReference>
<keyword evidence="7" id="KW-1185">Reference proteome</keyword>
<dbReference type="AlphaFoldDB" id="A0A6I9X8S2"/>
<dbReference type="PROSITE" id="PS00126">
    <property type="entry name" value="PDEASE_I_1"/>
    <property type="match status" value="1"/>
</dbReference>
<proteinExistence type="inferred from homology"/>
<feature type="transmembrane region" description="Helical" evidence="5">
    <location>
        <begin position="174"/>
        <end position="192"/>
    </location>
</feature>
<evidence type="ECO:0000256" key="5">
    <source>
        <dbReference type="SAM" id="Phobius"/>
    </source>
</evidence>
<dbReference type="Pfam" id="PF00233">
    <property type="entry name" value="PDEase_I"/>
    <property type="match status" value="1"/>
</dbReference>
<dbReference type="InterPro" id="IPR003607">
    <property type="entry name" value="HD/PDEase_dom"/>
</dbReference>
<sequence length="922" mass="99370">MAASGDSASAIPPRAGWTLREDEAASATAAAVEGAGCNGCCSSLAGPKEVKQSSSSSRREGGSSSGERTCQRRKLPWVLGAGSVALLLALGTVLGPDAGEEAGLEGPPGEPSWSPPPGPALCCCCLLLAAYFWLGLELLRAGLRLRTAVLLLAVCCCGGEALAGSALGGEDHRLLSAGLGLCSLAGWAWLLLPRLRHGVLMLALTSVLRLASLGFLEGVRAPWRPHLAYLLGLLGILLASCARHASGKREEEEESRPGAEGAESSSFAAAAAVTAAARPAKEDAAGLKRRRRSSSVISAEMAGCGGKSHRRTSLPCIPREQIMGYSEWDHKRGSRGSQSSGTSITVDIAVMGEAHGLITDLLADPSLPPNVCTSLRAVSNLLNTQLTFQAIHRPRVNTLASFNENYTCSDTEECSEKGEKLTIPKRFRKSLPPGLLRRVSSTWTTTTSATGLPTLEPASVRRDRSPSIKLYDNSSPSSDSWNNSLLMTLTKSRSFSTSYAMSAANHLNSKRPNRQGISPNISPLVSPSHSPVQGTPANSPIRRTAGEQFPESTVMATVQAIKPHKVLGCTQSAPIISEPVEGTSVICSSCGRPYSQTDRREGMLDRNDGAAHTLNRTDDPAQATSDYETNNSDSSDIVQNEDETHCAKEPTQAGPHCRAFAPETVMLHPLLPVEEKPILAPEPLIMDNLDPLMEQLNNWNFPIFDLVDKIGTRCGRILSQVSYRLFEDMGLFETFKIPIPEFMNYFHALECGYREIPYHNRIHATDVLHAVWYLSSQPIPGLPTMINDHGSASDSDSDSGITHSHLGYLLSKTYTPADDNYGCLAGNIPSLELMALYVAAAMHDYDHPGRTNAFLVATSAPQAVLYNDRSVLENHHAAAGWNLFMSRPEYNFLIHLDHVEFKHFRFLVIEAILATDLKKHFD</sequence>
<feature type="non-terminal residue" evidence="8">
    <location>
        <position position="922"/>
    </location>
</feature>